<evidence type="ECO:0000313" key="2">
    <source>
        <dbReference type="Proteomes" id="UP000242999"/>
    </source>
</evidence>
<dbReference type="RefSeq" id="WP_093308187.1">
    <property type="nucleotide sequence ID" value="NZ_FNYH01000001.1"/>
</dbReference>
<dbReference type="EMBL" id="FNYH01000001">
    <property type="protein sequence ID" value="SEI40395.1"/>
    <property type="molecule type" value="Genomic_DNA"/>
</dbReference>
<dbReference type="InterPro" id="IPR014910">
    <property type="entry name" value="YdhR"/>
</dbReference>
<dbReference type="OrthoDB" id="1440627at2"/>
<dbReference type="NCBIfam" id="NF008333">
    <property type="entry name" value="PRK11118.1"/>
    <property type="match status" value="1"/>
</dbReference>
<reference evidence="2" key="1">
    <citation type="submission" date="2016-10" db="EMBL/GenBank/DDBJ databases">
        <authorList>
            <person name="Varghese N."/>
            <person name="Submissions S."/>
        </authorList>
    </citation>
    <scope>NUCLEOTIDE SEQUENCE [LARGE SCALE GENOMIC DNA]</scope>
    <source>
        <strain evidence="2">DSM 7165</strain>
    </source>
</reference>
<dbReference type="AlphaFoldDB" id="A0A1H6QM54"/>
<dbReference type="Proteomes" id="UP000242999">
    <property type="component" value="Unassembled WGS sequence"/>
</dbReference>
<proteinExistence type="predicted"/>
<dbReference type="PANTHER" id="PTHR39169">
    <property type="match status" value="1"/>
</dbReference>
<keyword evidence="2" id="KW-1185">Reference proteome</keyword>
<sequence>MPYLLQVDFPYSGPFGTEMVQAMQALAADIAQEEDLLWKIWTENEKMQQAGGVYLFANESRAQAYLEKHQARLQAAGITKIRAHIFAVNTELSLINRAPIT</sequence>
<accession>A0A1H6QM54</accession>
<dbReference type="SUPFAM" id="SSF54909">
    <property type="entry name" value="Dimeric alpha+beta barrel"/>
    <property type="match status" value="1"/>
</dbReference>
<name>A0A1H6QM54_9GAMM</name>
<organism evidence="1 2">
    <name type="scientific">Allopseudospirillum japonicum</name>
    <dbReference type="NCBI Taxonomy" id="64971"/>
    <lineage>
        <taxon>Bacteria</taxon>
        <taxon>Pseudomonadati</taxon>
        <taxon>Pseudomonadota</taxon>
        <taxon>Gammaproteobacteria</taxon>
        <taxon>Oceanospirillales</taxon>
        <taxon>Oceanospirillaceae</taxon>
        <taxon>Allopseudospirillum</taxon>
    </lineage>
</organism>
<evidence type="ECO:0000313" key="1">
    <source>
        <dbReference type="EMBL" id="SEI40395.1"/>
    </source>
</evidence>
<gene>
    <name evidence="1" type="ORF">SAMN05421831_101312</name>
</gene>
<dbReference type="InterPro" id="IPR011008">
    <property type="entry name" value="Dimeric_a/b-barrel"/>
</dbReference>
<dbReference type="Pfam" id="PF08803">
    <property type="entry name" value="ydhR"/>
    <property type="match status" value="1"/>
</dbReference>
<dbReference type="Gene3D" id="3.30.70.100">
    <property type="match status" value="1"/>
</dbReference>
<protein>
    <submittedName>
        <fullName evidence="1">Mono-oxygenase ydhR</fullName>
    </submittedName>
</protein>
<dbReference type="PANTHER" id="PTHR39169:SF1">
    <property type="entry name" value="MONOOXYGENASE YDHR-RELATED"/>
    <property type="match status" value="1"/>
</dbReference>
<dbReference type="STRING" id="64971.SAMN05421831_101312"/>